<accession>A0A9Q9SS23</accession>
<sequence>MDTIFECLVEDFGLNDQTAQILKKIEIETEGDVCRRNEFIFSVYNYCR</sequence>
<gene>
    <name evidence="1" type="ORF">BJP36_40265</name>
</gene>
<organism evidence="1">
    <name type="scientific">Moorena producens (strain JHB)</name>
    <dbReference type="NCBI Taxonomy" id="1454205"/>
    <lineage>
        <taxon>Bacteria</taxon>
        <taxon>Bacillati</taxon>
        <taxon>Cyanobacteriota</taxon>
        <taxon>Cyanophyceae</taxon>
        <taxon>Coleofasciculales</taxon>
        <taxon>Coleofasciculaceae</taxon>
        <taxon>Moorena</taxon>
    </lineage>
</organism>
<dbReference type="EMBL" id="CP017708">
    <property type="protein sequence ID" value="WAN68609.1"/>
    <property type="molecule type" value="Genomic_DNA"/>
</dbReference>
<name>A0A9Q9SS23_MOOP1</name>
<reference evidence="1" key="1">
    <citation type="journal article" date="2017" name="Proc. Natl. Acad. Sci. U.S.A.">
        <title>Comparative genomics uncovers the prolific and distinctive metabolic potential of the cyanobacterial genus Moorea.</title>
        <authorList>
            <person name="Leao T."/>
            <person name="Castelao G."/>
            <person name="Korobeynikov A."/>
            <person name="Monroe E.A."/>
            <person name="Podell S."/>
            <person name="Glukhov E."/>
            <person name="Allen E.E."/>
            <person name="Gerwick W.H."/>
            <person name="Gerwick L."/>
        </authorList>
    </citation>
    <scope>NUCLEOTIDE SEQUENCE</scope>
    <source>
        <strain evidence="1">JHB</strain>
    </source>
</reference>
<dbReference type="AlphaFoldDB" id="A0A9Q9SS23"/>
<reference evidence="1" key="2">
    <citation type="submission" date="2022-10" db="EMBL/GenBank/DDBJ databases">
        <authorList>
            <person name="Ngo T.-E."/>
        </authorList>
    </citation>
    <scope>NUCLEOTIDE SEQUENCE</scope>
    <source>
        <strain evidence="1">JHB</strain>
    </source>
</reference>
<proteinExistence type="predicted"/>
<protein>
    <submittedName>
        <fullName evidence="1">Uncharacterized protein</fullName>
    </submittedName>
</protein>
<dbReference type="Proteomes" id="UP000176944">
    <property type="component" value="Chromosome"/>
</dbReference>
<evidence type="ECO:0000313" key="1">
    <source>
        <dbReference type="EMBL" id="WAN68609.1"/>
    </source>
</evidence>